<dbReference type="EMBL" id="CP011568">
    <property type="protein sequence ID" value="ALX34857.1"/>
    <property type="molecule type" value="Genomic_DNA"/>
</dbReference>
<feature type="chain" id="PRO_5006842229" description="Inhibitor of vertebrate lysozyme" evidence="1">
    <location>
        <begin position="21"/>
        <end position="172"/>
    </location>
</feature>
<proteinExistence type="predicted"/>
<evidence type="ECO:0000256" key="1">
    <source>
        <dbReference type="SAM" id="SignalP"/>
    </source>
</evidence>
<dbReference type="Gene3D" id="3.40.1420.10">
    <property type="entry name" value="Inhibitor of vertebrate lysozyme"/>
    <property type="match status" value="1"/>
</dbReference>
<keyword evidence="1" id="KW-0732">Signal</keyword>
<dbReference type="RefSeq" id="WP_052892571.1">
    <property type="nucleotide sequence ID" value="NZ_CP011568.3"/>
</dbReference>
<organism evidence="2 3">
    <name type="scientific">Pandoraea thiooxydans</name>
    <dbReference type="NCBI Taxonomy" id="445709"/>
    <lineage>
        <taxon>Bacteria</taxon>
        <taxon>Pseudomonadati</taxon>
        <taxon>Pseudomonadota</taxon>
        <taxon>Betaproteobacteria</taxon>
        <taxon>Burkholderiales</taxon>
        <taxon>Burkholderiaceae</taxon>
        <taxon>Pandoraea</taxon>
    </lineage>
</organism>
<sequence>MRRLLCALALAGLGIASVQAGSMSLPAAASSSGFAGRPAHDGGELASEASGPYLHDLLKMPMFADAYRQLIASAGLPGWVRTGGTSTPAQRIQINGKPWLLAESCKPHDCPSEHIHVLFEPRSDTMVGMFVRDPGAAPQASKHHEDKTELIWLGAPDGQMKNALLHALRFTE</sequence>
<feature type="signal peptide" evidence="1">
    <location>
        <begin position="1"/>
        <end position="20"/>
    </location>
</feature>
<reference evidence="3" key="1">
    <citation type="submission" date="2015-06" db="EMBL/GenBank/DDBJ databases">
        <authorList>
            <person name="Hoefler B.C."/>
            <person name="Straight P.D."/>
        </authorList>
    </citation>
    <scope>NUCLEOTIDE SEQUENCE [LARGE SCALE GENOMIC DNA]</scope>
    <source>
        <strain evidence="3">DSM 25325</strain>
    </source>
</reference>
<protein>
    <recommendedName>
        <fullName evidence="4">Inhibitor of vertebrate lysozyme</fullName>
    </recommendedName>
</protein>
<dbReference type="Pfam" id="PF08816">
    <property type="entry name" value="Ivy"/>
    <property type="match status" value="1"/>
</dbReference>
<evidence type="ECO:0008006" key="4">
    <source>
        <dbReference type="Google" id="ProtNLM"/>
    </source>
</evidence>
<dbReference type="KEGG" id="ptx:ABW99_20855"/>
<keyword evidence="3" id="KW-1185">Reference proteome</keyword>
<gene>
    <name evidence="2" type="ORF">ABW99_20855</name>
</gene>
<evidence type="ECO:0000313" key="3">
    <source>
        <dbReference type="Proteomes" id="UP000036700"/>
    </source>
</evidence>
<evidence type="ECO:0000313" key="2">
    <source>
        <dbReference type="EMBL" id="ALX34857.1"/>
    </source>
</evidence>
<dbReference type="OrthoDB" id="9033596at2"/>
<dbReference type="STRING" id="445709.ABW99_20855"/>
<name>A0A0U3MVI9_9BURK</name>
<dbReference type="SUPFAM" id="SSF89872">
    <property type="entry name" value="Inhibitor of vertebrate lysozyme, Ivy"/>
    <property type="match status" value="1"/>
</dbReference>
<accession>A0A0U3MVI9</accession>
<dbReference type="AlphaFoldDB" id="A0A0U3MVI9"/>
<dbReference type="InterPro" id="IPR036501">
    <property type="entry name" value="Inhibitor_vert_lysozyme_sf"/>
</dbReference>
<dbReference type="Proteomes" id="UP000036700">
    <property type="component" value="Chromosome"/>
</dbReference>